<dbReference type="Proteomes" id="UP000017148">
    <property type="component" value="Unassembled WGS sequence"/>
</dbReference>
<dbReference type="EMBL" id="ASJR01000016">
    <property type="protein sequence ID" value="ERP31261.1"/>
    <property type="molecule type" value="Genomic_DNA"/>
</dbReference>
<evidence type="ECO:0000313" key="1">
    <source>
        <dbReference type="EMBL" id="ERP31261.1"/>
    </source>
</evidence>
<sequence length="65" mass="7743">MGHVCFETDLDDSDEVRRKLLLSLLTLWAEEKEWSLHRAMRQVRMNCEWFLRAAVNNTGDYTFPP</sequence>
<name>U7D6R4_9BACT</name>
<evidence type="ECO:0000313" key="2">
    <source>
        <dbReference type="Proteomes" id="UP000017148"/>
    </source>
</evidence>
<gene>
    <name evidence="1" type="ORF">CALK_1880</name>
</gene>
<dbReference type="STRING" id="1313304.CALK_1880"/>
<dbReference type="AlphaFoldDB" id="U7D6R4"/>
<protein>
    <submittedName>
        <fullName evidence="1">Uncharacterized protein</fullName>
    </submittedName>
</protein>
<accession>U7D6R4</accession>
<keyword evidence="2" id="KW-1185">Reference proteome</keyword>
<comment type="caution">
    <text evidence="1">The sequence shown here is derived from an EMBL/GenBank/DDBJ whole genome shotgun (WGS) entry which is preliminary data.</text>
</comment>
<reference evidence="1 2" key="1">
    <citation type="journal article" date="2013" name="Environ. Microbiol.">
        <title>Genome analysis of Chitinivibrio alkaliphilus gen. nov., sp. nov., a novel extremely haloalkaliphilic anaerobic chitinolytic bacterium from the candidate phylum Termite Group 3.</title>
        <authorList>
            <person name="Sorokin D.Y."/>
            <person name="Gumerov V.M."/>
            <person name="Rakitin A.L."/>
            <person name="Beletsky A.V."/>
            <person name="Damste J.S."/>
            <person name="Muyzer G."/>
            <person name="Mardanov A.V."/>
            <person name="Ravin N.V."/>
        </authorList>
    </citation>
    <scope>NUCLEOTIDE SEQUENCE [LARGE SCALE GENOMIC DNA]</scope>
    <source>
        <strain evidence="1 2">ACht1</strain>
    </source>
</reference>
<dbReference type="RefSeq" id="WP_022637308.1">
    <property type="nucleotide sequence ID" value="NZ_ASJR01000016.1"/>
</dbReference>
<proteinExistence type="predicted"/>
<organism evidence="1 2">
    <name type="scientific">Chitinivibrio alkaliphilus ACht1</name>
    <dbReference type="NCBI Taxonomy" id="1313304"/>
    <lineage>
        <taxon>Bacteria</taxon>
        <taxon>Pseudomonadati</taxon>
        <taxon>Fibrobacterota</taxon>
        <taxon>Chitinivibrionia</taxon>
        <taxon>Chitinivibrionales</taxon>
        <taxon>Chitinivibrionaceae</taxon>
        <taxon>Chitinivibrio</taxon>
    </lineage>
</organism>